<dbReference type="Proteomes" id="UP000734854">
    <property type="component" value="Unassembled WGS sequence"/>
</dbReference>
<dbReference type="GO" id="GO:0003979">
    <property type="term" value="F:UDP-glucose 6-dehydrogenase activity"/>
    <property type="evidence" value="ECO:0007669"/>
    <property type="project" value="UniProtKB-EC"/>
</dbReference>
<accession>A0A8J5KXS4</accession>
<evidence type="ECO:0000259" key="2">
    <source>
        <dbReference type="SMART" id="SM00984"/>
    </source>
</evidence>
<dbReference type="InterPro" id="IPR036220">
    <property type="entry name" value="UDP-Glc/GDP-Man_DH_C_sf"/>
</dbReference>
<comment type="catalytic activity">
    <reaction evidence="1">
        <text>UDP-alpha-D-glucose + 2 NAD(+) + H2O = UDP-alpha-D-glucuronate + 2 NADH + 3 H(+)</text>
        <dbReference type="Rhea" id="RHEA:23596"/>
        <dbReference type="ChEBI" id="CHEBI:15377"/>
        <dbReference type="ChEBI" id="CHEBI:15378"/>
        <dbReference type="ChEBI" id="CHEBI:57540"/>
        <dbReference type="ChEBI" id="CHEBI:57945"/>
        <dbReference type="ChEBI" id="CHEBI:58052"/>
        <dbReference type="ChEBI" id="CHEBI:58885"/>
        <dbReference type="EC" id="1.1.1.22"/>
    </reaction>
</comment>
<protein>
    <recommendedName>
        <fullName evidence="2">UDP-glucose/GDP-mannose dehydrogenase C-terminal domain-containing protein</fullName>
    </recommendedName>
</protein>
<keyword evidence="4" id="KW-1185">Reference proteome</keyword>
<proteinExistence type="predicted"/>
<feature type="domain" description="UDP-glucose/GDP-mannose dehydrogenase C-terminal" evidence="2">
    <location>
        <begin position="155"/>
        <end position="261"/>
    </location>
</feature>
<dbReference type="Pfam" id="PF03720">
    <property type="entry name" value="UDPG_MGDP_dh_C"/>
    <property type="match status" value="1"/>
</dbReference>
<dbReference type="GO" id="GO:0051287">
    <property type="term" value="F:NAD binding"/>
    <property type="evidence" value="ECO:0007669"/>
    <property type="project" value="InterPro"/>
</dbReference>
<dbReference type="SUPFAM" id="SSF52413">
    <property type="entry name" value="UDP-glucose/GDP-mannose dehydrogenase C-terminal domain"/>
    <property type="match status" value="1"/>
</dbReference>
<evidence type="ECO:0000313" key="4">
    <source>
        <dbReference type="Proteomes" id="UP000734854"/>
    </source>
</evidence>
<dbReference type="InterPro" id="IPR057290">
    <property type="entry name" value="CHX17_C"/>
</dbReference>
<dbReference type="GO" id="GO:0005634">
    <property type="term" value="C:nucleus"/>
    <property type="evidence" value="ECO:0007669"/>
    <property type="project" value="TreeGrafter"/>
</dbReference>
<dbReference type="PANTHER" id="PTHR11374">
    <property type="entry name" value="UDP-GLUCOSE DEHYDROGENASE/UDP-MANNAC DEHYDROGENASE"/>
    <property type="match status" value="1"/>
</dbReference>
<organism evidence="3 4">
    <name type="scientific">Zingiber officinale</name>
    <name type="common">Ginger</name>
    <name type="synonym">Amomum zingiber</name>
    <dbReference type="NCBI Taxonomy" id="94328"/>
    <lineage>
        <taxon>Eukaryota</taxon>
        <taxon>Viridiplantae</taxon>
        <taxon>Streptophyta</taxon>
        <taxon>Embryophyta</taxon>
        <taxon>Tracheophyta</taxon>
        <taxon>Spermatophyta</taxon>
        <taxon>Magnoliopsida</taxon>
        <taxon>Liliopsida</taxon>
        <taxon>Zingiberales</taxon>
        <taxon>Zingiberaceae</taxon>
        <taxon>Zingiber</taxon>
    </lineage>
</organism>
<evidence type="ECO:0000256" key="1">
    <source>
        <dbReference type="ARBA" id="ARBA00047473"/>
    </source>
</evidence>
<sequence>MHQDICGLALEKGVPFIVVQFPSSRPLLCELFLYSVKVFFWGGNDGREALTYAVRMVRHPGVRMLVTRFLMHGEEVAERKDLSWDDVIFKEFVRETAGYERVTVEQVAAQDINDTVEVIKSIGSECDLVMVGRVQCAESMLEETLGKWVETLELGVVGDMLASSDFANFSFSVPVVTEDQIQHDLAMNKFDWDHPIHLQPMSPTAVKEVTVTWDAYEATKGAHGVCILTEWDEFKTLDYAKIYANVQKPAFIFDGRNVVDPEKHRQIGFIVYSIGKPLDPWLADMPAVA</sequence>
<dbReference type="SMART" id="SM00984">
    <property type="entry name" value="UDPG_MGDP_dh_C"/>
    <property type="match status" value="1"/>
</dbReference>
<evidence type="ECO:0000313" key="3">
    <source>
        <dbReference type="EMBL" id="KAG6497052.1"/>
    </source>
</evidence>
<comment type="caution">
    <text evidence="3">The sequence shown here is derived from an EMBL/GenBank/DDBJ whole genome shotgun (WGS) entry which is preliminary data.</text>
</comment>
<dbReference type="Gene3D" id="3.40.50.720">
    <property type="entry name" value="NAD(P)-binding Rossmann-like Domain"/>
    <property type="match status" value="1"/>
</dbReference>
<dbReference type="PANTHER" id="PTHR11374:SF3">
    <property type="entry name" value="UDP-GLUCOSE 6-DEHYDROGENASE"/>
    <property type="match status" value="1"/>
</dbReference>
<dbReference type="InterPro" id="IPR028356">
    <property type="entry name" value="UDPglc_DH_euk"/>
</dbReference>
<dbReference type="InterPro" id="IPR014027">
    <property type="entry name" value="UDP-Glc/GDP-Man_DH_C"/>
</dbReference>
<reference evidence="3 4" key="1">
    <citation type="submission" date="2020-08" db="EMBL/GenBank/DDBJ databases">
        <title>Plant Genome Project.</title>
        <authorList>
            <person name="Zhang R.-G."/>
        </authorList>
    </citation>
    <scope>NUCLEOTIDE SEQUENCE [LARGE SCALE GENOMIC DNA]</scope>
    <source>
        <tissue evidence="3">Rhizome</tissue>
    </source>
</reference>
<gene>
    <name evidence="3" type="ORF">ZIOFF_044938</name>
</gene>
<dbReference type="AlphaFoldDB" id="A0A8J5KXS4"/>
<dbReference type="GO" id="GO:0006024">
    <property type="term" value="P:glycosaminoglycan biosynthetic process"/>
    <property type="evidence" value="ECO:0007669"/>
    <property type="project" value="TreeGrafter"/>
</dbReference>
<dbReference type="EMBL" id="JACMSC010000012">
    <property type="protein sequence ID" value="KAG6497052.1"/>
    <property type="molecule type" value="Genomic_DNA"/>
</dbReference>
<dbReference type="Pfam" id="PF23259">
    <property type="entry name" value="CHX17_C"/>
    <property type="match status" value="1"/>
</dbReference>
<name>A0A8J5KXS4_ZINOF</name>